<dbReference type="Gene3D" id="1.10.555.10">
    <property type="entry name" value="Rho GTPase activation protein"/>
    <property type="match status" value="1"/>
</dbReference>
<dbReference type="GO" id="GO:0005096">
    <property type="term" value="F:GTPase activator activity"/>
    <property type="evidence" value="ECO:0007669"/>
    <property type="project" value="UniProtKB-KW"/>
</dbReference>
<evidence type="ECO:0000256" key="1">
    <source>
        <dbReference type="ARBA" id="ARBA00022443"/>
    </source>
</evidence>
<dbReference type="PROSITE" id="PS50238">
    <property type="entry name" value="RHOGAP"/>
    <property type="match status" value="1"/>
</dbReference>
<dbReference type="PANTHER" id="PTHR15729:SF10">
    <property type="entry name" value="GTPASE-ACTIVATING PROTEIN CDGAPR"/>
    <property type="match status" value="1"/>
</dbReference>
<feature type="region of interest" description="Disordered" evidence="4">
    <location>
        <begin position="24"/>
        <end position="56"/>
    </location>
</feature>
<dbReference type="InterPro" id="IPR051576">
    <property type="entry name" value="PX-Rho_GAP"/>
</dbReference>
<organism evidence="7 8">
    <name type="scientific">Plectus sambesii</name>
    <dbReference type="NCBI Taxonomy" id="2011161"/>
    <lineage>
        <taxon>Eukaryota</taxon>
        <taxon>Metazoa</taxon>
        <taxon>Ecdysozoa</taxon>
        <taxon>Nematoda</taxon>
        <taxon>Chromadorea</taxon>
        <taxon>Plectida</taxon>
        <taxon>Plectina</taxon>
        <taxon>Plectoidea</taxon>
        <taxon>Plectidae</taxon>
        <taxon>Plectus</taxon>
    </lineage>
</organism>
<evidence type="ECO:0000259" key="6">
    <source>
        <dbReference type="PROSITE" id="PS50238"/>
    </source>
</evidence>
<keyword evidence="2" id="KW-0343">GTPase activation</keyword>
<reference evidence="8" key="1">
    <citation type="submission" date="2022-11" db="UniProtKB">
        <authorList>
            <consortium name="WormBaseParasite"/>
        </authorList>
    </citation>
    <scope>IDENTIFICATION</scope>
</reference>
<dbReference type="Pfam" id="PF00620">
    <property type="entry name" value="RhoGAP"/>
    <property type="match status" value="1"/>
</dbReference>
<keyword evidence="7" id="KW-1185">Reference proteome</keyword>
<dbReference type="SUPFAM" id="SSF48350">
    <property type="entry name" value="GTPase activation domain, GAP"/>
    <property type="match status" value="1"/>
</dbReference>
<dbReference type="SUPFAM" id="SSF50044">
    <property type="entry name" value="SH3-domain"/>
    <property type="match status" value="1"/>
</dbReference>
<dbReference type="InterPro" id="IPR001452">
    <property type="entry name" value="SH3_domain"/>
</dbReference>
<sequence length="532" mass="60239">MYSPIEERRWTFGARHRPLRSYHSSSSIGAFHNPPRSASVVRRPPPTVGSPQRHRRMAHSLRYTNPDIQKMSGCAHFHYQMVELGPVQVAHEPIPRQTLVHPTTNADAPCWRFRVDSNGRSWTILRSYQQLIDFDRQLHRCVFDRRYSRLNEFRAIDDEQLVQSSLQEVAQGIESYVMRFSELAGSLITCYPVLKWLELDSRGNRFMPAEETPINTPAVAAAFVVREYTASACDELTLKLGDIVSVIEMPPVAENGDASWWKGKLTIARNRMTASDSSASNDALKLDDCGCGPSFDVGYFPSTCVQVFGSKTPTDRVASIVDHLTDSASPPADQLIEGEKRGKVMAFMRDFLKTRPGRQKLTDNANLPKRMFGCDLSEYLTNSNLEVPLVLQKCAATVEKHGVVTGIYRQSGVQSNIQRLRQAFDEGGSPDLDDSSILRDIHCVSSLLKQYFRELPNPLFTYQLFHQFADALASSPDQKLKTYREIIKKLPPPHYRTAQYLMGHLTRLCRHSSTTDMTSRNLAIVWAPNLFR</sequence>
<dbReference type="PROSITE" id="PS50002">
    <property type="entry name" value="SH3"/>
    <property type="match status" value="1"/>
</dbReference>
<dbReference type="InterPro" id="IPR000198">
    <property type="entry name" value="RhoGAP_dom"/>
</dbReference>
<dbReference type="SMART" id="SM00324">
    <property type="entry name" value="RhoGAP"/>
    <property type="match status" value="1"/>
</dbReference>
<accession>A0A914V125</accession>
<evidence type="ECO:0000313" key="8">
    <source>
        <dbReference type="WBParaSite" id="PSAMB.scaffold1372size32455.g12841.t1"/>
    </source>
</evidence>
<feature type="domain" description="SH3" evidence="5">
    <location>
        <begin position="217"/>
        <end position="310"/>
    </location>
</feature>
<dbReference type="Gene3D" id="2.30.30.40">
    <property type="entry name" value="SH3 Domains"/>
    <property type="match status" value="1"/>
</dbReference>
<dbReference type="Proteomes" id="UP000887566">
    <property type="component" value="Unplaced"/>
</dbReference>
<proteinExistence type="predicted"/>
<evidence type="ECO:0000256" key="4">
    <source>
        <dbReference type="SAM" id="MobiDB-lite"/>
    </source>
</evidence>
<dbReference type="GO" id="GO:0007264">
    <property type="term" value="P:small GTPase-mediated signal transduction"/>
    <property type="evidence" value="ECO:0007669"/>
    <property type="project" value="TreeGrafter"/>
</dbReference>
<dbReference type="WBParaSite" id="PSAMB.scaffold1372size32455.g12841.t1">
    <property type="protein sequence ID" value="PSAMB.scaffold1372size32455.g12841.t1"/>
    <property type="gene ID" value="PSAMB.scaffold1372size32455.g12841"/>
</dbReference>
<protein>
    <submittedName>
        <fullName evidence="8">Uncharacterized protein</fullName>
    </submittedName>
</protein>
<dbReference type="PANTHER" id="PTHR15729">
    <property type="entry name" value="CDC42 GTPASE-ACTIVATING PROTEIN"/>
    <property type="match status" value="1"/>
</dbReference>
<dbReference type="InterPro" id="IPR036028">
    <property type="entry name" value="SH3-like_dom_sf"/>
</dbReference>
<name>A0A914V125_9BILA</name>
<evidence type="ECO:0000259" key="5">
    <source>
        <dbReference type="PROSITE" id="PS50002"/>
    </source>
</evidence>
<evidence type="ECO:0000256" key="3">
    <source>
        <dbReference type="PROSITE-ProRule" id="PRU00192"/>
    </source>
</evidence>
<evidence type="ECO:0000313" key="7">
    <source>
        <dbReference type="Proteomes" id="UP000887566"/>
    </source>
</evidence>
<keyword evidence="1 3" id="KW-0728">SH3 domain</keyword>
<evidence type="ECO:0000256" key="2">
    <source>
        <dbReference type="ARBA" id="ARBA00022468"/>
    </source>
</evidence>
<dbReference type="InterPro" id="IPR008936">
    <property type="entry name" value="Rho_GTPase_activation_prot"/>
</dbReference>
<dbReference type="Pfam" id="PF07653">
    <property type="entry name" value="SH3_2"/>
    <property type="match status" value="1"/>
</dbReference>
<dbReference type="AlphaFoldDB" id="A0A914V125"/>
<feature type="domain" description="Rho-GAP" evidence="6">
    <location>
        <begin position="374"/>
        <end position="532"/>
    </location>
</feature>